<evidence type="ECO:0000313" key="2">
    <source>
        <dbReference type="EMBL" id="MBO1076380.1"/>
    </source>
</evidence>
<organism evidence="2 3">
    <name type="scientific">Roseomonas marmotae</name>
    <dbReference type="NCBI Taxonomy" id="2768161"/>
    <lineage>
        <taxon>Bacteria</taxon>
        <taxon>Pseudomonadati</taxon>
        <taxon>Pseudomonadota</taxon>
        <taxon>Alphaproteobacteria</taxon>
        <taxon>Acetobacterales</taxon>
        <taxon>Roseomonadaceae</taxon>
        <taxon>Roseomonas</taxon>
    </lineage>
</organism>
<comment type="caution">
    <text evidence="2">The sequence shown here is derived from an EMBL/GenBank/DDBJ whole genome shotgun (WGS) entry which is preliminary data.</text>
</comment>
<dbReference type="InterPro" id="IPR007497">
    <property type="entry name" value="SIMPL/DUF541"/>
</dbReference>
<feature type="chain" id="PRO_5046385428" evidence="1">
    <location>
        <begin position="21"/>
        <end position="242"/>
    </location>
</feature>
<proteinExistence type="predicted"/>
<dbReference type="InterPro" id="IPR052022">
    <property type="entry name" value="26kDa_periplasmic_antigen"/>
</dbReference>
<keyword evidence="1" id="KW-0732">Signal</keyword>
<dbReference type="PANTHER" id="PTHR34387:SF1">
    <property type="entry name" value="PERIPLASMIC IMMUNOGENIC PROTEIN"/>
    <property type="match status" value="1"/>
</dbReference>
<dbReference type="Proteomes" id="UP001518990">
    <property type="component" value="Unassembled WGS sequence"/>
</dbReference>
<sequence>MPRRLALAALVPMLALGTLAALPPHARAQGAAAPVENPAETTLLRLSETGEVTRAPDELRLELRAEARGSEAAAVQAQVNRAMQAALERARAAQGVRASTGNYWTNRDPESRQWTASQTLVLRGAEAAPLLELAGQMQGQGLAMAGMGWNLTREATQAARQEAGKLAIEALRARAAAVAEQLGMEVAGIRLLSLDAPEAPMPRMAMAMAARGPAAAPPPVSAPEDVAITATAQAELVLRRRP</sequence>
<name>A0ABS3KG02_9PROT</name>
<reference evidence="2 3" key="1">
    <citation type="submission" date="2020-09" db="EMBL/GenBank/DDBJ databases">
        <title>Roseomonas.</title>
        <authorList>
            <person name="Zhu W."/>
        </authorList>
    </citation>
    <scope>NUCLEOTIDE SEQUENCE [LARGE SCALE GENOMIC DNA]</scope>
    <source>
        <strain evidence="2 3">1311</strain>
    </source>
</reference>
<protein>
    <submittedName>
        <fullName evidence="2">SIMPL domain-containing protein</fullName>
    </submittedName>
</protein>
<dbReference type="Gene3D" id="3.30.70.2970">
    <property type="entry name" value="Protein of unknown function (DUF541), domain 2"/>
    <property type="match status" value="1"/>
</dbReference>
<gene>
    <name evidence="2" type="ORF">IAI60_17350</name>
</gene>
<dbReference type="Gene3D" id="3.30.110.170">
    <property type="entry name" value="Protein of unknown function (DUF541), domain 1"/>
    <property type="match status" value="1"/>
</dbReference>
<evidence type="ECO:0000256" key="1">
    <source>
        <dbReference type="SAM" id="SignalP"/>
    </source>
</evidence>
<feature type="signal peptide" evidence="1">
    <location>
        <begin position="1"/>
        <end position="20"/>
    </location>
</feature>
<keyword evidence="3" id="KW-1185">Reference proteome</keyword>
<evidence type="ECO:0000313" key="3">
    <source>
        <dbReference type="Proteomes" id="UP001518990"/>
    </source>
</evidence>
<dbReference type="PANTHER" id="PTHR34387">
    <property type="entry name" value="SLR1258 PROTEIN"/>
    <property type="match status" value="1"/>
</dbReference>
<accession>A0ABS3KG02</accession>
<dbReference type="EMBL" id="JACTNF010000021">
    <property type="protein sequence ID" value="MBO1076380.1"/>
    <property type="molecule type" value="Genomic_DNA"/>
</dbReference>
<dbReference type="RefSeq" id="WP_207449322.1">
    <property type="nucleotide sequence ID" value="NZ_CP061091.1"/>
</dbReference>
<dbReference type="Pfam" id="PF04402">
    <property type="entry name" value="SIMPL"/>
    <property type="match status" value="1"/>
</dbReference>